<proteinExistence type="predicted"/>
<dbReference type="Proteomes" id="UP000246410">
    <property type="component" value="Unassembled WGS sequence"/>
</dbReference>
<name>A0A317NRQ1_9NOCA</name>
<evidence type="ECO:0000313" key="2">
    <source>
        <dbReference type="Proteomes" id="UP000246410"/>
    </source>
</evidence>
<dbReference type="AlphaFoldDB" id="A0A317NRQ1"/>
<dbReference type="RefSeq" id="WP_110037091.1">
    <property type="nucleotide sequence ID" value="NZ_QGTL01000003.1"/>
</dbReference>
<reference evidence="1 2" key="1">
    <citation type="submission" date="2018-05" db="EMBL/GenBank/DDBJ databases">
        <title>Genomic Encyclopedia of Type Strains, Phase IV (KMG-IV): sequencing the most valuable type-strain genomes for metagenomic binning, comparative biology and taxonomic classification.</title>
        <authorList>
            <person name="Goeker M."/>
        </authorList>
    </citation>
    <scope>NUCLEOTIDE SEQUENCE [LARGE SCALE GENOMIC DNA]</scope>
    <source>
        <strain evidence="1 2">DSM 44717</strain>
    </source>
</reference>
<dbReference type="InterPro" id="IPR036689">
    <property type="entry name" value="ESAT-6-like_sf"/>
</dbReference>
<sequence>MGGHVTVDPTQLRKLGGNLTSSGDKIKTLNKDIKGWSFTAAQAGRAYGDEGTKFGAEIVNIGAWLTHWETAMTKTGSAYTTSANTYASVDDANVTKITAVGVSL</sequence>
<dbReference type="EMBL" id="QGTL01000003">
    <property type="protein sequence ID" value="PWV77622.1"/>
    <property type="molecule type" value="Genomic_DNA"/>
</dbReference>
<gene>
    <name evidence="1" type="ORF">DFR69_103221</name>
</gene>
<protein>
    <submittedName>
        <fullName evidence="1">Excreted virulence factor EspC (Type VII ESX diderm)</fullName>
    </submittedName>
</protein>
<organism evidence="1 2">
    <name type="scientific">Nocardia neocaledoniensis</name>
    <dbReference type="NCBI Taxonomy" id="236511"/>
    <lineage>
        <taxon>Bacteria</taxon>
        <taxon>Bacillati</taxon>
        <taxon>Actinomycetota</taxon>
        <taxon>Actinomycetes</taxon>
        <taxon>Mycobacteriales</taxon>
        <taxon>Nocardiaceae</taxon>
        <taxon>Nocardia</taxon>
    </lineage>
</organism>
<evidence type="ECO:0000313" key="1">
    <source>
        <dbReference type="EMBL" id="PWV77622.1"/>
    </source>
</evidence>
<accession>A0A317NRQ1</accession>
<keyword evidence="2" id="KW-1185">Reference proteome</keyword>
<comment type="caution">
    <text evidence="1">The sequence shown here is derived from an EMBL/GenBank/DDBJ whole genome shotgun (WGS) entry which is preliminary data.</text>
</comment>
<dbReference type="SUPFAM" id="SSF140453">
    <property type="entry name" value="EsxAB dimer-like"/>
    <property type="match status" value="1"/>
</dbReference>